<evidence type="ECO:0000313" key="5">
    <source>
        <dbReference type="Proteomes" id="UP000275267"/>
    </source>
</evidence>
<dbReference type="GO" id="GO:0004842">
    <property type="term" value="F:ubiquitin-protein transferase activity"/>
    <property type="evidence" value="ECO:0007669"/>
    <property type="project" value="InterPro"/>
</dbReference>
<dbReference type="InterPro" id="IPR001841">
    <property type="entry name" value="Znf_RING"/>
</dbReference>
<dbReference type="Pfam" id="PF14570">
    <property type="entry name" value="zf-RING_4"/>
    <property type="match status" value="1"/>
</dbReference>
<accession>A0A3L6SNZ8</accession>
<dbReference type="Gene3D" id="3.30.40.10">
    <property type="entry name" value="Zinc/RING finger domain, C3HC4 (zinc finger)"/>
    <property type="match status" value="1"/>
</dbReference>
<keyword evidence="1" id="KW-0862">Zinc</keyword>
<comment type="caution">
    <text evidence="4">The sequence shown here is derived from an EMBL/GenBank/DDBJ whole genome shotgun (WGS) entry which is preliminary data.</text>
</comment>
<feature type="region of interest" description="Disordered" evidence="2">
    <location>
        <begin position="148"/>
        <end position="170"/>
    </location>
</feature>
<dbReference type="PANTHER" id="PTHR12603:SF4">
    <property type="entry name" value="RNA BINDING (RRM_RBD_RNP MOTIFS) FAMILY PROTEIN"/>
    <property type="match status" value="1"/>
</dbReference>
<keyword evidence="1" id="KW-0479">Metal-binding</keyword>
<feature type="domain" description="RING-type" evidence="3">
    <location>
        <begin position="88"/>
        <end position="136"/>
    </location>
</feature>
<keyword evidence="1" id="KW-0863">Zinc-finger</keyword>
<evidence type="ECO:0000256" key="2">
    <source>
        <dbReference type="SAM" id="MobiDB-lite"/>
    </source>
</evidence>
<dbReference type="GO" id="GO:0016567">
    <property type="term" value="P:protein ubiquitination"/>
    <property type="evidence" value="ECO:0007669"/>
    <property type="project" value="TreeGrafter"/>
</dbReference>
<dbReference type="PROSITE" id="PS50089">
    <property type="entry name" value="ZF_RING_2"/>
    <property type="match status" value="1"/>
</dbReference>
<organism evidence="4 5">
    <name type="scientific">Panicum miliaceum</name>
    <name type="common">Proso millet</name>
    <name type="synonym">Broomcorn millet</name>
    <dbReference type="NCBI Taxonomy" id="4540"/>
    <lineage>
        <taxon>Eukaryota</taxon>
        <taxon>Viridiplantae</taxon>
        <taxon>Streptophyta</taxon>
        <taxon>Embryophyta</taxon>
        <taxon>Tracheophyta</taxon>
        <taxon>Spermatophyta</taxon>
        <taxon>Magnoliopsida</taxon>
        <taxon>Liliopsida</taxon>
        <taxon>Poales</taxon>
        <taxon>Poaceae</taxon>
        <taxon>PACMAD clade</taxon>
        <taxon>Panicoideae</taxon>
        <taxon>Panicodae</taxon>
        <taxon>Paniceae</taxon>
        <taxon>Panicinae</taxon>
        <taxon>Panicum</taxon>
        <taxon>Panicum sect. Panicum</taxon>
    </lineage>
</organism>
<dbReference type="GO" id="GO:0030014">
    <property type="term" value="C:CCR4-NOT complex"/>
    <property type="evidence" value="ECO:0007669"/>
    <property type="project" value="InterPro"/>
</dbReference>
<keyword evidence="5" id="KW-1185">Reference proteome</keyword>
<dbReference type="InterPro" id="IPR039780">
    <property type="entry name" value="Mot2"/>
</dbReference>
<dbReference type="STRING" id="4540.A0A3L6SNZ8"/>
<dbReference type="CDD" id="cd16618">
    <property type="entry name" value="mRING-HC-C4C4_CNOT4"/>
    <property type="match status" value="1"/>
</dbReference>
<protein>
    <submittedName>
        <fullName evidence="4">RNA binding domain family protein</fullName>
    </submittedName>
</protein>
<dbReference type="AlphaFoldDB" id="A0A3L6SNZ8"/>
<dbReference type="PANTHER" id="PTHR12603">
    <property type="entry name" value="CCR4-NOT TRANSCRIPTION COMPLEX RELATED"/>
    <property type="match status" value="1"/>
</dbReference>
<dbReference type="SUPFAM" id="SSF57850">
    <property type="entry name" value="RING/U-box"/>
    <property type="match status" value="1"/>
</dbReference>
<dbReference type="InterPro" id="IPR039515">
    <property type="entry name" value="NOT4_mRING-HC-C4C4"/>
</dbReference>
<proteinExistence type="predicted"/>
<gene>
    <name evidence="4" type="ORF">C2845_PM07G38410</name>
</gene>
<feature type="compositionally biased region" description="Polar residues" evidence="2">
    <location>
        <begin position="157"/>
        <end position="166"/>
    </location>
</feature>
<name>A0A3L6SNZ8_PANMI</name>
<reference evidence="5" key="1">
    <citation type="journal article" date="2019" name="Nat. Commun.">
        <title>The genome of broomcorn millet.</title>
        <authorList>
            <person name="Zou C."/>
            <person name="Miki D."/>
            <person name="Li D."/>
            <person name="Tang Q."/>
            <person name="Xiao L."/>
            <person name="Rajput S."/>
            <person name="Deng P."/>
            <person name="Jia W."/>
            <person name="Huang R."/>
            <person name="Zhang M."/>
            <person name="Sun Y."/>
            <person name="Hu J."/>
            <person name="Fu X."/>
            <person name="Schnable P.S."/>
            <person name="Li F."/>
            <person name="Zhang H."/>
            <person name="Feng B."/>
            <person name="Zhu X."/>
            <person name="Liu R."/>
            <person name="Schnable J.C."/>
            <person name="Zhu J.-K."/>
            <person name="Zhang H."/>
        </authorList>
    </citation>
    <scope>NUCLEOTIDE SEQUENCE [LARGE SCALE GENOMIC DNA]</scope>
</reference>
<evidence type="ECO:0000259" key="3">
    <source>
        <dbReference type="PROSITE" id="PS50089"/>
    </source>
</evidence>
<sequence length="201" mass="22833">MWSLLDPGPRPREYGMKKCASPKSTRPRQRQNKKRPDGPHLHAGGGSTRGHCALDPTQPPGPRVGVRTEFSCFFKGGVAMSTTTNERCPLCLEMMDLTDKQPKPCKCGYEICLWCWHRIMNMDQKDEYGGRCPGCRLKELCADKENYQKEQTKSHKQTSAKSQLVQTEPKDPNNVRVIQRKLVYIVGMPNEFASEKVNVLH</sequence>
<evidence type="ECO:0000256" key="1">
    <source>
        <dbReference type="PROSITE-ProRule" id="PRU00175"/>
    </source>
</evidence>
<dbReference type="OrthoDB" id="1923159at2759"/>
<dbReference type="EMBL" id="PQIB02000004">
    <property type="protein sequence ID" value="RLN23253.1"/>
    <property type="molecule type" value="Genomic_DNA"/>
</dbReference>
<dbReference type="InterPro" id="IPR013083">
    <property type="entry name" value="Znf_RING/FYVE/PHD"/>
</dbReference>
<evidence type="ECO:0000313" key="4">
    <source>
        <dbReference type="EMBL" id="RLN23253.1"/>
    </source>
</evidence>
<dbReference type="GO" id="GO:0008270">
    <property type="term" value="F:zinc ion binding"/>
    <property type="evidence" value="ECO:0007669"/>
    <property type="project" value="UniProtKB-KW"/>
</dbReference>
<dbReference type="Proteomes" id="UP000275267">
    <property type="component" value="Unassembled WGS sequence"/>
</dbReference>
<feature type="region of interest" description="Disordered" evidence="2">
    <location>
        <begin position="1"/>
        <end position="62"/>
    </location>
</feature>